<dbReference type="Gene3D" id="3.40.50.10300">
    <property type="entry name" value="CoaB-like"/>
    <property type="match status" value="1"/>
</dbReference>
<dbReference type="Proteomes" id="UP000051952">
    <property type="component" value="Unassembled WGS sequence"/>
</dbReference>
<dbReference type="OMA" id="LERYQHH"/>
<organism evidence="3 4">
    <name type="scientific">Bodo saltans</name>
    <name type="common">Flagellated protozoan</name>
    <dbReference type="NCBI Taxonomy" id="75058"/>
    <lineage>
        <taxon>Eukaryota</taxon>
        <taxon>Discoba</taxon>
        <taxon>Euglenozoa</taxon>
        <taxon>Kinetoplastea</taxon>
        <taxon>Metakinetoplastina</taxon>
        <taxon>Eubodonida</taxon>
        <taxon>Bodonidae</taxon>
        <taxon>Bodo</taxon>
    </lineage>
</organism>
<dbReference type="GO" id="GO:0003824">
    <property type="term" value="F:catalytic activity"/>
    <property type="evidence" value="ECO:0007669"/>
    <property type="project" value="UniProtKB-ARBA"/>
</dbReference>
<accession>A0A0S4JKM7</accession>
<dbReference type="EMBL" id="CYKH01002005">
    <property type="protein sequence ID" value="CUG92096.1"/>
    <property type="molecule type" value="Genomic_DNA"/>
</dbReference>
<evidence type="ECO:0000313" key="3">
    <source>
        <dbReference type="EMBL" id="CUG92096.1"/>
    </source>
</evidence>
<evidence type="ECO:0000313" key="4">
    <source>
        <dbReference type="Proteomes" id="UP000051952"/>
    </source>
</evidence>
<dbReference type="AlphaFoldDB" id="A0A0S4JKM7"/>
<dbReference type="InterPro" id="IPR035929">
    <property type="entry name" value="CoaB-like_sf"/>
</dbReference>
<dbReference type="OrthoDB" id="70224at2759"/>
<evidence type="ECO:0000259" key="2">
    <source>
        <dbReference type="Pfam" id="PF04127"/>
    </source>
</evidence>
<proteinExistence type="inferred from homology"/>
<protein>
    <recommendedName>
        <fullName evidence="2">DNA/pantothenate metabolism flavoprotein C-terminal domain-containing protein</fullName>
    </recommendedName>
</protein>
<sequence>MTNRDVHRDAAVVEEFLALETTPRTVSETQVQQEQLNAFLDHLTDKASEQEQVRRDRIRIVVITSGGTSVPLEQNPVRFVSNFSTGARGAKLTEAFLSHNTSGSVDSAESQRTITVVILLHAKSAKLPFRRIVDDASPAALRAAIGGESDLFGTPAEVSEARGVVNAILNFERLTTGKAKRLLLLPFDSVGDYFFKLRAVCQTISAFQARQDTISSVISPSWILILAAAVSDYFLPMARMGVHKLSGPEPLQLSLDAVPKALGVIRHIWCCPTSSPTTTTQVVLVSFKLETDPTVLEQKALGNLHKYQCDAVVANLLSTYQREVWLYTAPVPPCEEAGEPRYMSSMPDVAIGLDEQLAHAILCIHQK</sequence>
<dbReference type="GO" id="GO:0015937">
    <property type="term" value="P:coenzyme A biosynthetic process"/>
    <property type="evidence" value="ECO:0007669"/>
    <property type="project" value="UniProtKB-ARBA"/>
</dbReference>
<feature type="domain" description="DNA/pantothenate metabolism flavoprotein C-terminal" evidence="2">
    <location>
        <begin position="212"/>
        <end position="319"/>
    </location>
</feature>
<evidence type="ECO:0000256" key="1">
    <source>
        <dbReference type="ARBA" id="ARBA00005703"/>
    </source>
</evidence>
<dbReference type="SUPFAM" id="SSF102645">
    <property type="entry name" value="CoaB-like"/>
    <property type="match status" value="1"/>
</dbReference>
<dbReference type="VEuPathDB" id="TriTrypDB:BSAL_35500c"/>
<gene>
    <name evidence="3" type="ORF">BSAL_35500c</name>
</gene>
<name>A0A0S4JKM7_BODSA</name>
<dbReference type="Pfam" id="PF04127">
    <property type="entry name" value="DFP"/>
    <property type="match status" value="1"/>
</dbReference>
<dbReference type="InterPro" id="IPR007085">
    <property type="entry name" value="DNA/pantothenate-metab_flavo_C"/>
</dbReference>
<keyword evidence="4" id="KW-1185">Reference proteome</keyword>
<comment type="similarity">
    <text evidence="1">Belongs to the PPC synthetase family.</text>
</comment>
<reference evidence="4" key="1">
    <citation type="submission" date="2015-09" db="EMBL/GenBank/DDBJ databases">
        <authorList>
            <consortium name="Pathogen Informatics"/>
        </authorList>
    </citation>
    <scope>NUCLEOTIDE SEQUENCE [LARGE SCALE GENOMIC DNA]</scope>
    <source>
        <strain evidence="4">Lake Konstanz</strain>
    </source>
</reference>